<reference evidence="2 3" key="2">
    <citation type="journal article" date="2010" name="Nature">
        <title>Comparative genomics reveals mobile pathogenicity chromosomes in Fusarium.</title>
        <authorList>
            <person name="Ma L.J."/>
            <person name="van der Does H.C."/>
            <person name="Borkovich K.A."/>
            <person name="Coleman J.J."/>
            <person name="Daboussi M.J."/>
            <person name="Di Pietro A."/>
            <person name="Dufresne M."/>
            <person name="Freitag M."/>
            <person name="Grabherr M."/>
            <person name="Henrissat B."/>
            <person name="Houterman P.M."/>
            <person name="Kang S."/>
            <person name="Shim W.B."/>
            <person name="Woloshuk C."/>
            <person name="Xie X."/>
            <person name="Xu J.R."/>
            <person name="Antoniw J."/>
            <person name="Baker S.E."/>
            <person name="Bluhm B.H."/>
            <person name="Breakspear A."/>
            <person name="Brown D.W."/>
            <person name="Butchko R.A."/>
            <person name="Chapman S."/>
            <person name="Coulson R."/>
            <person name="Coutinho P.M."/>
            <person name="Danchin E.G."/>
            <person name="Diener A."/>
            <person name="Gale L.R."/>
            <person name="Gardiner D.M."/>
            <person name="Goff S."/>
            <person name="Hammond-Kosack K.E."/>
            <person name="Hilburn K."/>
            <person name="Hua-Van A."/>
            <person name="Jonkers W."/>
            <person name="Kazan K."/>
            <person name="Kodira C.D."/>
            <person name="Koehrsen M."/>
            <person name="Kumar L."/>
            <person name="Lee Y.H."/>
            <person name="Li L."/>
            <person name="Manners J.M."/>
            <person name="Miranda-Saavedra D."/>
            <person name="Mukherjee M."/>
            <person name="Park G."/>
            <person name="Park J."/>
            <person name="Park S.Y."/>
            <person name="Proctor R.H."/>
            <person name="Regev A."/>
            <person name="Ruiz-Roldan M.C."/>
            <person name="Sain D."/>
            <person name="Sakthikumar S."/>
            <person name="Sykes S."/>
            <person name="Schwartz D.C."/>
            <person name="Turgeon B.G."/>
            <person name="Wapinski I."/>
            <person name="Yoder O."/>
            <person name="Young S."/>
            <person name="Zeng Q."/>
            <person name="Zhou S."/>
            <person name="Galagan J."/>
            <person name="Cuomo C.A."/>
            <person name="Kistler H.C."/>
            <person name="Rep M."/>
        </authorList>
    </citation>
    <scope>GENOME REANNOTATION</scope>
    <source>
        <strain evidence="3">ATCC MYA-4620 / CBS 123657 / FGSC 9075 / NRRL 31084 / PH-1</strain>
        <strain evidence="2">PH-1 / ATCC MYA-4620 / FGSC 9075 / NRRL 31084</strain>
    </source>
</reference>
<dbReference type="KEGG" id="fgr:FGSG_13682"/>
<accession>I1SA01</accession>
<dbReference type="RefSeq" id="XP_011318909.1">
    <property type="nucleotide sequence ID" value="XM_011320607.1"/>
</dbReference>
<reference evidence="2" key="4">
    <citation type="submission" date="2017-01" db="UniProtKB">
        <authorList>
            <consortium name="EnsemblFungi"/>
        </authorList>
    </citation>
    <scope>IDENTIFICATION</scope>
    <source>
        <strain evidence="2">PH-1 / ATCC MYA-4620 / FGSC 9075 / NRRL 31084</strain>
    </source>
</reference>
<dbReference type="InParanoid" id="I1SA01"/>
<sequence>MCGHNYCEASVCKDVTTCDETSAVDGPRRDDEQKVRLFACTVTLGIVRLNHEGLICSLNTKCLIKQGCDQWSSLTWYLRSSLGFATWCKRRNDCHMTRRALLLLSLSASEE</sequence>
<accession>A0A098DBG4</accession>
<name>I1SA01_GIBZE</name>
<dbReference type="Proteomes" id="UP000070720">
    <property type="component" value="Chromosome 1"/>
</dbReference>
<dbReference type="VEuPathDB" id="FungiDB:FGRAMPH1_01G07013"/>
<evidence type="ECO:0000313" key="1">
    <source>
        <dbReference type="EMBL" id="CEF75311.1"/>
    </source>
</evidence>
<reference evidence="1 3" key="3">
    <citation type="journal article" date="2015" name="BMC Genomics">
        <title>The completed genome sequence of the pathogenic ascomycete fungus Fusarium graminearum.</title>
        <authorList>
            <person name="King R."/>
            <person name="Urban M."/>
            <person name="Hammond-Kosack M.C."/>
            <person name="Hassani-Pak K."/>
            <person name="Hammond-Kosack K.E."/>
        </authorList>
    </citation>
    <scope>NUCLEOTIDE SEQUENCE [LARGE SCALE GENOMIC DNA]</scope>
    <source>
        <strain evidence="3">ATCC MYA-4620 / CBS 123657 / FGSC 9075 / NRRL 31084 / PH-1</strain>
        <strain evidence="1">PH-1</strain>
    </source>
</reference>
<keyword evidence="3" id="KW-1185">Reference proteome</keyword>
<dbReference type="AlphaFoldDB" id="I1SA01"/>
<organism evidence="1 3">
    <name type="scientific">Gibberella zeae (strain ATCC MYA-4620 / CBS 123657 / FGSC 9075 / NRRL 31084 / PH-1)</name>
    <name type="common">Wheat head blight fungus</name>
    <name type="synonym">Fusarium graminearum</name>
    <dbReference type="NCBI Taxonomy" id="229533"/>
    <lineage>
        <taxon>Eukaryota</taxon>
        <taxon>Fungi</taxon>
        <taxon>Dikarya</taxon>
        <taxon>Ascomycota</taxon>
        <taxon>Pezizomycotina</taxon>
        <taxon>Sordariomycetes</taxon>
        <taxon>Hypocreomycetidae</taxon>
        <taxon>Hypocreales</taxon>
        <taxon>Nectriaceae</taxon>
        <taxon>Fusarium</taxon>
    </lineage>
</organism>
<evidence type="ECO:0000313" key="3">
    <source>
        <dbReference type="Proteomes" id="UP000070720"/>
    </source>
</evidence>
<dbReference type="EnsemblFungi" id="CEF75311">
    <property type="protein sequence ID" value="CEF75311"/>
    <property type="gene ID" value="FGRRES_13682"/>
</dbReference>
<proteinExistence type="predicted"/>
<evidence type="ECO:0000313" key="2">
    <source>
        <dbReference type="EnsemblFungi" id="CEF75311"/>
    </source>
</evidence>
<protein>
    <submittedName>
        <fullName evidence="1">Chromosome 1, complete genome</fullName>
    </submittedName>
</protein>
<dbReference type="HOGENOM" id="CLU_2158641_0_0_1"/>
<gene>
    <name evidence="1" type="ORF">FGRAMPH1_01T07013</name>
</gene>
<dbReference type="EMBL" id="HG970332">
    <property type="protein sequence ID" value="CEF75311.1"/>
    <property type="molecule type" value="Genomic_DNA"/>
</dbReference>
<reference evidence="2 3" key="1">
    <citation type="journal article" date="2007" name="Science">
        <title>The Fusarium graminearum genome reveals a link between localized polymorphism and pathogen specialization.</title>
        <authorList>
            <person name="Cuomo C.A."/>
            <person name="Gueldener U."/>
            <person name="Xu J.-R."/>
            <person name="Trail F."/>
            <person name="Turgeon B.G."/>
            <person name="Di Pietro A."/>
            <person name="Walton J.D."/>
            <person name="Ma L.-J."/>
            <person name="Baker S.E."/>
            <person name="Rep M."/>
            <person name="Adam G."/>
            <person name="Antoniw J."/>
            <person name="Baldwin T."/>
            <person name="Calvo S.E."/>
            <person name="Chang Y.-L."/>
            <person name="DeCaprio D."/>
            <person name="Gale L.R."/>
            <person name="Gnerre S."/>
            <person name="Goswami R.S."/>
            <person name="Hammond-Kosack K."/>
            <person name="Harris L.J."/>
            <person name="Hilburn K."/>
            <person name="Kennell J.C."/>
            <person name="Kroken S."/>
            <person name="Magnuson J.K."/>
            <person name="Mannhaupt G."/>
            <person name="Mauceli E.W."/>
            <person name="Mewes H.-W."/>
            <person name="Mitterbauer R."/>
            <person name="Muehlbauer G."/>
            <person name="Muensterkoetter M."/>
            <person name="Nelson D."/>
            <person name="O'Donnell K."/>
            <person name="Ouellet T."/>
            <person name="Qi W."/>
            <person name="Quesneville H."/>
            <person name="Roncero M.I.G."/>
            <person name="Seong K.-Y."/>
            <person name="Tetko I.V."/>
            <person name="Urban M."/>
            <person name="Waalwijk C."/>
            <person name="Ward T.J."/>
            <person name="Yao J."/>
            <person name="Birren B.W."/>
            <person name="Kistler H.C."/>
        </authorList>
    </citation>
    <scope>NUCLEOTIDE SEQUENCE [LARGE SCALE GENOMIC DNA]</scope>
    <source>
        <strain evidence="3">ATCC MYA-4620 / CBS 123657 / FGSC 9075 / NRRL 31084 / PH-1</strain>
        <strain evidence="2">PH-1 / ATCC MYA-4620 / FGSC 9075 / NRRL 31084</strain>
    </source>
</reference>